<dbReference type="AlphaFoldDB" id="A0A0C2FWI4"/>
<sequence>MERVGIVLVPCIMIFSQAGGGALEDVGDGQASNELDRDPALRRVNTARARAERNGQPPAMDKQQTLPILAIPMNLGDLKRNRSLRIKSPKVDKEKEQLQRRPSDETCKLSRSASLIKYTPTLRTKHLSLRMRRHGDKVGDDEVVDESDCKIQ</sequence>
<evidence type="ECO:0000256" key="1">
    <source>
        <dbReference type="SAM" id="MobiDB-lite"/>
    </source>
</evidence>
<accession>A0A0C2FWI4</accession>
<gene>
    <name evidence="2" type="ORF">ANCDUO_18933</name>
</gene>
<name>A0A0C2FWI4_9BILA</name>
<evidence type="ECO:0000313" key="2">
    <source>
        <dbReference type="EMBL" id="KIH50984.1"/>
    </source>
</evidence>
<feature type="compositionally biased region" description="Basic and acidic residues" evidence="1">
    <location>
        <begin position="89"/>
        <end position="108"/>
    </location>
</feature>
<keyword evidence="3" id="KW-1185">Reference proteome</keyword>
<proteinExistence type="predicted"/>
<evidence type="ECO:0000313" key="3">
    <source>
        <dbReference type="Proteomes" id="UP000054047"/>
    </source>
</evidence>
<protein>
    <submittedName>
        <fullName evidence="2">Uncharacterized protein</fullName>
    </submittedName>
</protein>
<reference evidence="2 3" key="1">
    <citation type="submission" date="2013-12" db="EMBL/GenBank/DDBJ databases">
        <title>Draft genome of the parsitic nematode Ancylostoma duodenale.</title>
        <authorList>
            <person name="Mitreva M."/>
        </authorList>
    </citation>
    <scope>NUCLEOTIDE SEQUENCE [LARGE SCALE GENOMIC DNA]</scope>
    <source>
        <strain evidence="2 3">Zhejiang</strain>
    </source>
</reference>
<dbReference type="EMBL" id="KN748026">
    <property type="protein sequence ID" value="KIH50984.1"/>
    <property type="molecule type" value="Genomic_DNA"/>
</dbReference>
<feature type="region of interest" description="Disordered" evidence="1">
    <location>
        <begin position="81"/>
        <end position="109"/>
    </location>
</feature>
<feature type="region of interest" description="Disordered" evidence="1">
    <location>
        <begin position="133"/>
        <end position="152"/>
    </location>
</feature>
<dbReference type="OrthoDB" id="265044at2759"/>
<dbReference type="Proteomes" id="UP000054047">
    <property type="component" value="Unassembled WGS sequence"/>
</dbReference>
<organism evidence="2 3">
    <name type="scientific">Ancylostoma duodenale</name>
    <dbReference type="NCBI Taxonomy" id="51022"/>
    <lineage>
        <taxon>Eukaryota</taxon>
        <taxon>Metazoa</taxon>
        <taxon>Ecdysozoa</taxon>
        <taxon>Nematoda</taxon>
        <taxon>Chromadorea</taxon>
        <taxon>Rhabditida</taxon>
        <taxon>Rhabditina</taxon>
        <taxon>Rhabditomorpha</taxon>
        <taxon>Strongyloidea</taxon>
        <taxon>Ancylostomatidae</taxon>
        <taxon>Ancylostomatinae</taxon>
        <taxon>Ancylostoma</taxon>
    </lineage>
</organism>